<feature type="compositionally biased region" description="Acidic residues" evidence="6">
    <location>
        <begin position="635"/>
        <end position="647"/>
    </location>
</feature>
<dbReference type="GO" id="GO:0000902">
    <property type="term" value="P:cell morphogenesis"/>
    <property type="evidence" value="ECO:0007669"/>
    <property type="project" value="TreeGrafter"/>
</dbReference>
<feature type="transmembrane region" description="Helical" evidence="7">
    <location>
        <begin position="467"/>
        <end position="489"/>
    </location>
</feature>
<keyword evidence="3 5" id="KW-0106">Calcium</keyword>
<dbReference type="InterPro" id="IPR002126">
    <property type="entry name" value="Cadherin-like_dom"/>
</dbReference>
<dbReference type="GO" id="GO:0045296">
    <property type="term" value="F:cadherin binding"/>
    <property type="evidence" value="ECO:0007669"/>
    <property type="project" value="TreeGrafter"/>
</dbReference>
<keyword evidence="8" id="KW-0732">Signal</keyword>
<dbReference type="SMART" id="SM00112">
    <property type="entry name" value="CA"/>
    <property type="match status" value="3"/>
</dbReference>
<keyword evidence="7" id="KW-1133">Transmembrane helix</keyword>
<evidence type="ECO:0000313" key="11">
    <source>
        <dbReference type="Proteomes" id="UP000261360"/>
    </source>
</evidence>
<keyword evidence="2" id="KW-0677">Repeat</keyword>
<dbReference type="GO" id="GO:0016339">
    <property type="term" value="P:calcium-dependent cell-cell adhesion via plasma membrane cell adhesion molecules"/>
    <property type="evidence" value="ECO:0007669"/>
    <property type="project" value="TreeGrafter"/>
</dbReference>
<evidence type="ECO:0000256" key="7">
    <source>
        <dbReference type="SAM" id="Phobius"/>
    </source>
</evidence>
<dbReference type="PROSITE" id="PS50268">
    <property type="entry name" value="CADHERIN_2"/>
    <property type="match status" value="2"/>
</dbReference>
<sequence>MDGLHPHFTVRTSLSFLLLILLQTSTEAVEPICSGPQSVEFPENNTVGAVVANIIVKPGVTLEFSPSSDEPNPFELQGNQLIAAAVLDYETEKNHIARITCTETATNLKLNFVIVVILINENDNKPVFDQNPYHIDVYEMSPVGKTVGRFVATDLDQPNQLYYTLTPESGFELKSPTNPDLLVKTPLAYEKVKNVRLVLTAQDTPLATTDARPSFTATTTIMVTILDKDNRPPWFQPCIMHEMGGAVICQSTGYTGKVVLNEQETGLLPLQPGPLYAIDGDSAINEAITYSFLSGNDELLFEINPNTGNISMLKPASKLETISLTVLAAQKTNSYQFTTTTVSISVQKKSLHLPQFQRPSYRGIITGVGSMAMDPENKDAPLQIIATDDDYTTTDGLNPYITYSTIGNNDFSIVNGHLFMTKDLPEGTLSLQVMAKDTSNDESATAQLSVMVTSVIIPSGGYGPVDMAALGATLGVLLLICLVVIGVLVHRLRKGKADWRKIYETNVFRSSLVKGSGSPKEGIQYTNEAFENDEDGGSMGSGGPDGGIIMAGREPQKAVESIPHKEAIMKSLAPLHAFLSDDTSMAGSDKADNEKDVKPILTKERRMEEGYKSVWFKEDIDPNAMDEVVIIPDSREDDSEDEDDESSSEPSKPPKVVFADSDLDSGLGVKLEESDGYDALTTDL</sequence>
<evidence type="ECO:0000256" key="2">
    <source>
        <dbReference type="ARBA" id="ARBA00022737"/>
    </source>
</evidence>
<dbReference type="Pfam" id="PF00028">
    <property type="entry name" value="Cadherin"/>
    <property type="match status" value="2"/>
</dbReference>
<dbReference type="GO" id="GO:0005912">
    <property type="term" value="C:adherens junction"/>
    <property type="evidence" value="ECO:0007669"/>
    <property type="project" value="TreeGrafter"/>
</dbReference>
<feature type="domain" description="Cadherin" evidence="9">
    <location>
        <begin position="129"/>
        <end position="235"/>
    </location>
</feature>
<feature type="chain" id="PRO_5017430830" evidence="8">
    <location>
        <begin position="29"/>
        <end position="684"/>
    </location>
</feature>
<evidence type="ECO:0000256" key="6">
    <source>
        <dbReference type="SAM" id="MobiDB-lite"/>
    </source>
</evidence>
<dbReference type="GeneTree" id="ENSGT00940000164955"/>
<dbReference type="CDD" id="cd11304">
    <property type="entry name" value="Cadherin_repeat"/>
    <property type="match status" value="3"/>
</dbReference>
<evidence type="ECO:0000259" key="9">
    <source>
        <dbReference type="PROSITE" id="PS50268"/>
    </source>
</evidence>
<feature type="region of interest" description="Disordered" evidence="6">
    <location>
        <begin position="625"/>
        <end position="684"/>
    </location>
</feature>
<protein>
    <submittedName>
        <fullName evidence="10">Cadherin-related family member 5b</fullName>
    </submittedName>
</protein>
<reference evidence="10" key="1">
    <citation type="submission" date="2025-08" db="UniProtKB">
        <authorList>
            <consortium name="Ensembl"/>
        </authorList>
    </citation>
    <scope>IDENTIFICATION</scope>
</reference>
<dbReference type="GeneID" id="111665064"/>
<keyword evidence="11" id="KW-1185">Reference proteome</keyword>
<evidence type="ECO:0000256" key="8">
    <source>
        <dbReference type="SAM" id="SignalP"/>
    </source>
</evidence>
<feature type="signal peptide" evidence="8">
    <location>
        <begin position="1"/>
        <end position="28"/>
    </location>
</feature>
<dbReference type="Proteomes" id="UP000261360">
    <property type="component" value="Unplaced"/>
</dbReference>
<dbReference type="PRINTS" id="PR00205">
    <property type="entry name" value="CADHERIN"/>
</dbReference>
<feature type="domain" description="Cadherin" evidence="9">
    <location>
        <begin position="275"/>
        <end position="356"/>
    </location>
</feature>
<dbReference type="InterPro" id="IPR015919">
    <property type="entry name" value="Cadherin-like_sf"/>
</dbReference>
<dbReference type="GO" id="GO:0007043">
    <property type="term" value="P:cell-cell junction assembly"/>
    <property type="evidence" value="ECO:0007669"/>
    <property type="project" value="TreeGrafter"/>
</dbReference>
<dbReference type="GO" id="GO:0007156">
    <property type="term" value="P:homophilic cell adhesion via plasma membrane adhesion molecules"/>
    <property type="evidence" value="ECO:0007669"/>
    <property type="project" value="InterPro"/>
</dbReference>
<evidence type="ECO:0000256" key="3">
    <source>
        <dbReference type="ARBA" id="ARBA00022837"/>
    </source>
</evidence>
<dbReference type="GO" id="GO:0034332">
    <property type="term" value="P:adherens junction organization"/>
    <property type="evidence" value="ECO:0007669"/>
    <property type="project" value="TreeGrafter"/>
</dbReference>
<evidence type="ECO:0000256" key="4">
    <source>
        <dbReference type="ARBA" id="ARBA00023136"/>
    </source>
</evidence>
<dbReference type="GO" id="GO:0016342">
    <property type="term" value="C:catenin complex"/>
    <property type="evidence" value="ECO:0007669"/>
    <property type="project" value="TreeGrafter"/>
</dbReference>
<dbReference type="InterPro" id="IPR039808">
    <property type="entry name" value="Cadherin"/>
</dbReference>
<dbReference type="GO" id="GO:0044331">
    <property type="term" value="P:cell-cell adhesion mediated by cadherin"/>
    <property type="evidence" value="ECO:0007669"/>
    <property type="project" value="TreeGrafter"/>
</dbReference>
<evidence type="ECO:0000256" key="1">
    <source>
        <dbReference type="ARBA" id="ARBA00004370"/>
    </source>
</evidence>
<reference evidence="10" key="2">
    <citation type="submission" date="2025-09" db="UniProtKB">
        <authorList>
            <consortium name="Ensembl"/>
        </authorList>
    </citation>
    <scope>IDENTIFICATION</scope>
</reference>
<dbReference type="GO" id="GO:0016477">
    <property type="term" value="P:cell migration"/>
    <property type="evidence" value="ECO:0007669"/>
    <property type="project" value="TreeGrafter"/>
</dbReference>
<comment type="subcellular location">
    <subcellularLocation>
        <location evidence="1">Membrane</location>
    </subcellularLocation>
</comment>
<dbReference type="Ensembl" id="ENSSLDT00000026589.1">
    <property type="protein sequence ID" value="ENSSLDP00000025792.1"/>
    <property type="gene ID" value="ENSSLDG00000020057.1"/>
</dbReference>
<dbReference type="PANTHER" id="PTHR24027">
    <property type="entry name" value="CADHERIN-23"/>
    <property type="match status" value="1"/>
</dbReference>
<dbReference type="GO" id="GO:0005509">
    <property type="term" value="F:calcium ion binding"/>
    <property type="evidence" value="ECO:0007669"/>
    <property type="project" value="UniProtKB-UniRule"/>
</dbReference>
<keyword evidence="7" id="KW-0812">Transmembrane</keyword>
<dbReference type="RefSeq" id="XP_023275703.1">
    <property type="nucleotide sequence ID" value="XM_023419935.1"/>
</dbReference>
<proteinExistence type="predicted"/>
<keyword evidence="4 7" id="KW-0472">Membrane</keyword>
<evidence type="ECO:0000313" key="10">
    <source>
        <dbReference type="Ensembl" id="ENSSLDP00000025792.1"/>
    </source>
</evidence>
<dbReference type="GO" id="GO:0008013">
    <property type="term" value="F:beta-catenin binding"/>
    <property type="evidence" value="ECO:0007669"/>
    <property type="project" value="TreeGrafter"/>
</dbReference>
<name>A0A3B4Y8J7_SERLL</name>
<dbReference type="PANTHER" id="PTHR24027:SF414">
    <property type="entry name" value="CADHERIN-RELATED FAMILY MEMBER 5 ISOFORM X1"/>
    <property type="match status" value="1"/>
</dbReference>
<dbReference type="CTD" id="101886483"/>
<accession>A0A3B4Y8J7</accession>
<organism evidence="10 11">
    <name type="scientific">Seriola lalandi dorsalis</name>
    <dbReference type="NCBI Taxonomy" id="1841481"/>
    <lineage>
        <taxon>Eukaryota</taxon>
        <taxon>Metazoa</taxon>
        <taxon>Chordata</taxon>
        <taxon>Craniata</taxon>
        <taxon>Vertebrata</taxon>
        <taxon>Euteleostomi</taxon>
        <taxon>Actinopterygii</taxon>
        <taxon>Neopterygii</taxon>
        <taxon>Teleostei</taxon>
        <taxon>Neoteleostei</taxon>
        <taxon>Acanthomorphata</taxon>
        <taxon>Carangaria</taxon>
        <taxon>Carangiformes</taxon>
        <taxon>Carangidae</taxon>
        <taxon>Seriola</taxon>
    </lineage>
</organism>
<dbReference type="Gene3D" id="2.60.40.60">
    <property type="entry name" value="Cadherins"/>
    <property type="match status" value="3"/>
</dbReference>
<dbReference type="AlphaFoldDB" id="A0A3B4Y8J7"/>
<evidence type="ECO:0000256" key="5">
    <source>
        <dbReference type="PROSITE-ProRule" id="PRU00043"/>
    </source>
</evidence>
<dbReference type="SUPFAM" id="SSF49313">
    <property type="entry name" value="Cadherin-like"/>
    <property type="match status" value="2"/>
</dbReference>